<feature type="transmembrane region" description="Helical" evidence="1">
    <location>
        <begin position="237"/>
        <end position="257"/>
    </location>
</feature>
<sequence>MVKDASSSWWFLRLMLYRDDWLSAKQASGERGIVMANLEERNSVLEREIVKHVDQGWRVVSQMQTSVQLTRDKRVNWLIALLLALVLIVPAVLYLLLYKGTENLYLEVREDGQVVEHRNPVEGKPDRARIAIRVLTLDGLMIGLSIVLTRLMSLNVPIGGGIGARIGLGHLPIVVTGIVAGPLSGLLVGAAADLVGFAIWPSGTFIIWQITAISALNGVIPWVFVKLGWPRSRTARIWIGVTVARLLLSVGWLPLVLHDVEGLPYWSVVAGQAAASVVMVPATAFFVDVLVKAYERSGYGRLPA</sequence>
<gene>
    <name evidence="2" type="ORF">SMC7_03175</name>
</gene>
<accession>A0A398CVS2</accession>
<protein>
    <submittedName>
        <fullName evidence="2">Folate family ECF transporter S component</fullName>
    </submittedName>
</protein>
<keyword evidence="1" id="KW-0812">Transmembrane</keyword>
<keyword evidence="3" id="KW-1185">Reference proteome</keyword>
<dbReference type="EMBL" id="QXIS01000017">
    <property type="protein sequence ID" value="RIE06280.1"/>
    <property type="molecule type" value="Genomic_DNA"/>
</dbReference>
<evidence type="ECO:0000313" key="3">
    <source>
        <dbReference type="Proteomes" id="UP000266328"/>
    </source>
</evidence>
<dbReference type="NCBIfam" id="TIGR04518">
    <property type="entry name" value="ECF_S_folT_fam"/>
    <property type="match status" value="1"/>
</dbReference>
<feature type="transmembrane region" description="Helical" evidence="1">
    <location>
        <begin position="75"/>
        <end position="97"/>
    </location>
</feature>
<proteinExistence type="predicted"/>
<evidence type="ECO:0000256" key="1">
    <source>
        <dbReference type="SAM" id="Phobius"/>
    </source>
</evidence>
<dbReference type="Proteomes" id="UP000266328">
    <property type="component" value="Unassembled WGS sequence"/>
</dbReference>
<dbReference type="AlphaFoldDB" id="A0A398CVS2"/>
<keyword evidence="1" id="KW-0472">Membrane</keyword>
<evidence type="ECO:0000313" key="2">
    <source>
        <dbReference type="EMBL" id="RIE06280.1"/>
    </source>
</evidence>
<comment type="caution">
    <text evidence="2">The sequence shown here is derived from an EMBL/GenBank/DDBJ whole genome shotgun (WGS) entry which is preliminary data.</text>
</comment>
<feature type="transmembrane region" description="Helical" evidence="1">
    <location>
        <begin position="173"/>
        <end position="200"/>
    </location>
</feature>
<feature type="transmembrane region" description="Helical" evidence="1">
    <location>
        <begin position="269"/>
        <end position="291"/>
    </location>
</feature>
<organism evidence="2 3">
    <name type="scientific">Candidatus Cryosericum terrychapinii</name>
    <dbReference type="NCBI Taxonomy" id="2290919"/>
    <lineage>
        <taxon>Bacteria</taxon>
        <taxon>Pseudomonadati</taxon>
        <taxon>Caldisericota/Cryosericota group</taxon>
        <taxon>Candidatus Cryosericota</taxon>
        <taxon>Candidatus Cryosericia</taxon>
        <taxon>Candidatus Cryosericales</taxon>
        <taxon>Candidatus Cryosericaceae</taxon>
        <taxon>Candidatus Cryosericum</taxon>
    </lineage>
</organism>
<dbReference type="InterPro" id="IPR030949">
    <property type="entry name" value="ECF_S_folate_fam"/>
</dbReference>
<feature type="transmembrane region" description="Helical" evidence="1">
    <location>
        <begin position="206"/>
        <end position="225"/>
    </location>
</feature>
<name>A0A398CVS2_9BACT</name>
<keyword evidence="1" id="KW-1133">Transmembrane helix</keyword>
<dbReference type="Gene3D" id="1.10.1760.20">
    <property type="match status" value="1"/>
</dbReference>
<feature type="transmembrane region" description="Helical" evidence="1">
    <location>
        <begin position="130"/>
        <end position="152"/>
    </location>
</feature>
<reference evidence="2 3" key="1">
    <citation type="submission" date="2018-09" db="EMBL/GenBank/DDBJ databases">
        <title>Discovery and Ecogenomic Context for Candidatus Cryosericales, a Global Caldiserica Order Active in Thawing Permafrost.</title>
        <authorList>
            <person name="Martinez M.A."/>
            <person name="Woodcroft B.J."/>
            <person name="Ignacio Espinoza J.C."/>
            <person name="Zayed A."/>
            <person name="Singleton C.M."/>
            <person name="Boyd J."/>
            <person name="Li Y.-F."/>
            <person name="Purvine S."/>
            <person name="Maughan H."/>
            <person name="Hodgkins S.B."/>
            <person name="Anderson D."/>
            <person name="Sederholm M."/>
            <person name="Temperton B."/>
            <person name="Saleska S.R."/>
            <person name="Tyson G.W."/>
            <person name="Rich V.I."/>
        </authorList>
    </citation>
    <scope>NUCLEOTIDE SEQUENCE [LARGE SCALE GENOMIC DNA]</scope>
    <source>
        <strain evidence="2 3">SMC7</strain>
    </source>
</reference>